<dbReference type="InterPro" id="IPR050923">
    <property type="entry name" value="Cell_Proc_Reg/RNA_Proc"/>
</dbReference>
<organism evidence="2 3">
    <name type="scientific">Blastocystis sp. subtype 1 (strain ATCC 50177 / NandII)</name>
    <dbReference type="NCBI Taxonomy" id="478820"/>
    <lineage>
        <taxon>Eukaryota</taxon>
        <taxon>Sar</taxon>
        <taxon>Stramenopiles</taxon>
        <taxon>Bigyra</taxon>
        <taxon>Opalozoa</taxon>
        <taxon>Opalinata</taxon>
        <taxon>Blastocystidae</taxon>
        <taxon>Blastocystis</taxon>
    </lineage>
</organism>
<dbReference type="EMBL" id="LXWW01000578">
    <property type="protein sequence ID" value="OAO11830.1"/>
    <property type="molecule type" value="Genomic_DNA"/>
</dbReference>
<keyword evidence="3" id="KW-1185">Reference proteome</keyword>
<dbReference type="OrthoDB" id="444265at2759"/>
<dbReference type="InterPro" id="IPR000253">
    <property type="entry name" value="FHA_dom"/>
</dbReference>
<name>A0A196S3U7_BLAHN</name>
<dbReference type="STRING" id="478820.A0A196S3U7"/>
<protein>
    <submittedName>
        <fullName evidence="2">NBS1-like protein</fullName>
    </submittedName>
</protein>
<evidence type="ECO:0000313" key="3">
    <source>
        <dbReference type="Proteomes" id="UP000078348"/>
    </source>
</evidence>
<feature type="domain" description="FHA" evidence="1">
    <location>
        <begin position="21"/>
        <end position="86"/>
    </location>
</feature>
<dbReference type="Gene3D" id="2.60.200.20">
    <property type="match status" value="1"/>
</dbReference>
<gene>
    <name evidence="2" type="ORF">AV274_6531</name>
</gene>
<evidence type="ECO:0000259" key="1">
    <source>
        <dbReference type="PROSITE" id="PS50006"/>
    </source>
</evidence>
<dbReference type="SMART" id="SM00240">
    <property type="entry name" value="FHA"/>
    <property type="match status" value="1"/>
</dbReference>
<dbReference type="PANTHER" id="PTHR23308">
    <property type="entry name" value="NUCLEAR INHIBITOR OF PROTEIN PHOSPHATASE-1"/>
    <property type="match status" value="1"/>
</dbReference>
<sequence>MYEFKDNRIIDTKYLHRCSAFLIGRDERVCDWLMLHESISKQHAVLQFRKVPINPKDRSEFARKAIKPYIMDLGSTNGTYLNGKRIEPNRYYELREGDELKFGYSTRKYILLNENSVDLPDVEEENAVASPVQSD</sequence>
<dbReference type="SUPFAM" id="SSF49879">
    <property type="entry name" value="SMAD/FHA domain"/>
    <property type="match status" value="1"/>
</dbReference>
<proteinExistence type="predicted"/>
<comment type="caution">
    <text evidence="2">The sequence shown here is derived from an EMBL/GenBank/DDBJ whole genome shotgun (WGS) entry which is preliminary data.</text>
</comment>
<dbReference type="Pfam" id="PF00498">
    <property type="entry name" value="FHA"/>
    <property type="match status" value="1"/>
</dbReference>
<dbReference type="AlphaFoldDB" id="A0A196S3U7"/>
<dbReference type="Proteomes" id="UP000078348">
    <property type="component" value="Unassembled WGS sequence"/>
</dbReference>
<dbReference type="PROSITE" id="PS50006">
    <property type="entry name" value="FHA_DOMAIN"/>
    <property type="match status" value="1"/>
</dbReference>
<accession>A0A196S3U7</accession>
<evidence type="ECO:0000313" key="2">
    <source>
        <dbReference type="EMBL" id="OAO11830.1"/>
    </source>
</evidence>
<reference evidence="2 3" key="1">
    <citation type="submission" date="2016-05" db="EMBL/GenBank/DDBJ databases">
        <title>Nuclear genome of Blastocystis sp. subtype 1 NandII.</title>
        <authorList>
            <person name="Gentekaki E."/>
            <person name="Curtis B."/>
            <person name="Stairs C."/>
            <person name="Eme L."/>
            <person name="Herman E."/>
            <person name="Klimes V."/>
            <person name="Arias M.C."/>
            <person name="Elias M."/>
            <person name="Hilliou F."/>
            <person name="Klute M."/>
            <person name="Malik S.-B."/>
            <person name="Pightling A."/>
            <person name="Rachubinski R."/>
            <person name="Salas D."/>
            <person name="Schlacht A."/>
            <person name="Suga H."/>
            <person name="Archibald J."/>
            <person name="Ball S.G."/>
            <person name="Clark G."/>
            <person name="Dacks J."/>
            <person name="Van Der Giezen M."/>
            <person name="Tsaousis A."/>
            <person name="Roger A."/>
        </authorList>
    </citation>
    <scope>NUCLEOTIDE SEQUENCE [LARGE SCALE GENOMIC DNA]</scope>
    <source>
        <strain evidence="3">ATCC 50177 / NandII</strain>
    </source>
</reference>
<dbReference type="CDD" id="cd22676">
    <property type="entry name" value="FHA_SNIP1_DDL-like"/>
    <property type="match status" value="1"/>
</dbReference>
<dbReference type="InterPro" id="IPR008984">
    <property type="entry name" value="SMAD_FHA_dom_sf"/>
</dbReference>